<proteinExistence type="predicted"/>
<comment type="caution">
    <text evidence="1">The sequence shown here is derived from an EMBL/GenBank/DDBJ whole genome shotgun (WGS) entry which is preliminary data.</text>
</comment>
<name>A0A8H5HXI6_9AGAR</name>
<keyword evidence="2" id="KW-1185">Reference proteome</keyword>
<dbReference type="AlphaFoldDB" id="A0A8H5HXI6"/>
<organism evidence="1 2">
    <name type="scientific">Collybiopsis confluens</name>
    <dbReference type="NCBI Taxonomy" id="2823264"/>
    <lineage>
        <taxon>Eukaryota</taxon>
        <taxon>Fungi</taxon>
        <taxon>Dikarya</taxon>
        <taxon>Basidiomycota</taxon>
        <taxon>Agaricomycotina</taxon>
        <taxon>Agaricomycetes</taxon>
        <taxon>Agaricomycetidae</taxon>
        <taxon>Agaricales</taxon>
        <taxon>Marasmiineae</taxon>
        <taxon>Omphalotaceae</taxon>
        <taxon>Collybiopsis</taxon>
    </lineage>
</organism>
<protein>
    <submittedName>
        <fullName evidence="1">Uncharacterized protein</fullName>
    </submittedName>
</protein>
<reference evidence="1 2" key="1">
    <citation type="journal article" date="2020" name="ISME J.">
        <title>Uncovering the hidden diversity of litter-decomposition mechanisms in mushroom-forming fungi.</title>
        <authorList>
            <person name="Floudas D."/>
            <person name="Bentzer J."/>
            <person name="Ahren D."/>
            <person name="Johansson T."/>
            <person name="Persson P."/>
            <person name="Tunlid A."/>
        </authorList>
    </citation>
    <scope>NUCLEOTIDE SEQUENCE [LARGE SCALE GENOMIC DNA]</scope>
    <source>
        <strain evidence="1 2">CBS 406.79</strain>
    </source>
</reference>
<accession>A0A8H5HXI6</accession>
<dbReference type="Proteomes" id="UP000518752">
    <property type="component" value="Unassembled WGS sequence"/>
</dbReference>
<dbReference type="EMBL" id="JAACJN010000012">
    <property type="protein sequence ID" value="KAF5390975.1"/>
    <property type="molecule type" value="Genomic_DNA"/>
</dbReference>
<gene>
    <name evidence="1" type="ORF">D9757_003946</name>
</gene>
<sequence>MALQQILEKTANQEHRAGYEELVPTRDAKGSNEYCPEKKLSLITNTSVLRESRSITSSVRGSISIGSNRPISRPRRSVLSCLNTGTCLSSTMAKISDVVYGFSKGCGGREDASPDSNTQKPVA</sequence>
<evidence type="ECO:0000313" key="2">
    <source>
        <dbReference type="Proteomes" id="UP000518752"/>
    </source>
</evidence>
<evidence type="ECO:0000313" key="1">
    <source>
        <dbReference type="EMBL" id="KAF5390975.1"/>
    </source>
</evidence>